<protein>
    <submittedName>
        <fullName evidence="1">Uncharacterized protein</fullName>
    </submittedName>
</protein>
<dbReference type="EMBL" id="LCMI01000006">
    <property type="protein sequence ID" value="KKU33151.1"/>
    <property type="molecule type" value="Genomic_DNA"/>
</dbReference>
<dbReference type="Gene3D" id="1.25.40.10">
    <property type="entry name" value="Tetratricopeptide repeat domain"/>
    <property type="match status" value="1"/>
</dbReference>
<organism evidence="1 2">
    <name type="scientific">Candidatus Collierbacteria bacterium GW2011_GWA2_46_26</name>
    <dbReference type="NCBI Taxonomy" id="1618381"/>
    <lineage>
        <taxon>Bacteria</taxon>
        <taxon>Candidatus Collieribacteriota</taxon>
    </lineage>
</organism>
<name>A0A0G1PKA1_9BACT</name>
<dbReference type="AlphaFoldDB" id="A0A0G1PKA1"/>
<dbReference type="InterPro" id="IPR011990">
    <property type="entry name" value="TPR-like_helical_dom_sf"/>
</dbReference>
<sequence length="261" mass="30088">MLTKDKITTENFESLKVETARLREDTQKQEEALEDIRVLREYALDRGMPDEVVQLYLEESLIHQHSYMEKAEPEALANMKRAVEMAGDYVAKNKMVEWESRIHRFLGRVADYEKKYQEAADYYKKAIAEVALDPKFGENRALAFEYRGFLILDDLRLGDTKAAVAAAEKLYDDYESTAEGAELKARDFTTWAVWRSGVYINLCRALIDMGLLEEYRDAIVKWLDLAESNFQAPDGAVTWSDFGFRKNEIIKVRDVVGGVKQ</sequence>
<proteinExistence type="predicted"/>
<accession>A0A0G1PKA1</accession>
<reference evidence="1 2" key="1">
    <citation type="journal article" date="2015" name="Nature">
        <title>rRNA introns, odd ribosomes, and small enigmatic genomes across a large radiation of phyla.</title>
        <authorList>
            <person name="Brown C.T."/>
            <person name="Hug L.A."/>
            <person name="Thomas B.C."/>
            <person name="Sharon I."/>
            <person name="Castelle C.J."/>
            <person name="Singh A."/>
            <person name="Wilkins M.J."/>
            <person name="Williams K.H."/>
            <person name="Banfield J.F."/>
        </authorList>
    </citation>
    <scope>NUCLEOTIDE SEQUENCE [LARGE SCALE GENOMIC DNA]</scope>
</reference>
<dbReference type="SUPFAM" id="SSF48452">
    <property type="entry name" value="TPR-like"/>
    <property type="match status" value="1"/>
</dbReference>
<evidence type="ECO:0000313" key="1">
    <source>
        <dbReference type="EMBL" id="KKU33151.1"/>
    </source>
</evidence>
<evidence type="ECO:0000313" key="2">
    <source>
        <dbReference type="Proteomes" id="UP000034794"/>
    </source>
</evidence>
<dbReference type="Proteomes" id="UP000034794">
    <property type="component" value="Unassembled WGS sequence"/>
</dbReference>
<gene>
    <name evidence="1" type="ORF">UX47_C0006G0122</name>
</gene>
<comment type="caution">
    <text evidence="1">The sequence shown here is derived from an EMBL/GenBank/DDBJ whole genome shotgun (WGS) entry which is preliminary data.</text>
</comment>